<dbReference type="Proteomes" id="UP000184038">
    <property type="component" value="Unassembled WGS sequence"/>
</dbReference>
<sequence length="97" mass="11489">MIIGRKTKKRTGLFTTICLVLMICGIIFYQKESLDKKRMTYQEKDKVLQQQIDAETERAEEIEERRAYVQTKKYIEEVAREKLGLVYEDEIILDPGK</sequence>
<reference evidence="2 3" key="1">
    <citation type="submission" date="2016-11" db="EMBL/GenBank/DDBJ databases">
        <authorList>
            <person name="Jaros S."/>
            <person name="Januszkiewicz K."/>
            <person name="Wedrychowicz H."/>
        </authorList>
    </citation>
    <scope>NUCLEOTIDE SEQUENCE [LARGE SCALE GENOMIC DNA]</scope>
    <source>
        <strain evidence="2 3">DSM 15930</strain>
    </source>
</reference>
<evidence type="ECO:0000313" key="2">
    <source>
        <dbReference type="EMBL" id="SHM26891.1"/>
    </source>
</evidence>
<feature type="transmembrane region" description="Helical" evidence="1">
    <location>
        <begin position="12"/>
        <end position="29"/>
    </location>
</feature>
<keyword evidence="3" id="KW-1185">Reference proteome</keyword>
<evidence type="ECO:0000256" key="1">
    <source>
        <dbReference type="SAM" id="Phobius"/>
    </source>
</evidence>
<dbReference type="InterPro" id="IPR007060">
    <property type="entry name" value="FtsL/DivIC"/>
</dbReference>
<protein>
    <submittedName>
        <fullName evidence="2">Septum formation initiator</fullName>
    </submittedName>
</protein>
<evidence type="ECO:0000313" key="3">
    <source>
        <dbReference type="Proteomes" id="UP000184038"/>
    </source>
</evidence>
<dbReference type="EMBL" id="FRCP01000008">
    <property type="protein sequence ID" value="SHM26891.1"/>
    <property type="molecule type" value="Genomic_DNA"/>
</dbReference>
<dbReference type="STRING" id="1120996.SAMN02746066_01323"/>
<gene>
    <name evidence="2" type="ORF">SAMN02746066_01323</name>
</gene>
<organism evidence="2 3">
    <name type="scientific">Anaerosporobacter mobilis DSM 15930</name>
    <dbReference type="NCBI Taxonomy" id="1120996"/>
    <lineage>
        <taxon>Bacteria</taxon>
        <taxon>Bacillati</taxon>
        <taxon>Bacillota</taxon>
        <taxon>Clostridia</taxon>
        <taxon>Lachnospirales</taxon>
        <taxon>Lachnospiraceae</taxon>
        <taxon>Anaerosporobacter</taxon>
    </lineage>
</organism>
<name>A0A1M7HED5_9FIRM</name>
<proteinExistence type="predicted"/>
<dbReference type="RefSeq" id="WP_073284976.1">
    <property type="nucleotide sequence ID" value="NZ_FRCP01000008.1"/>
</dbReference>
<dbReference type="AlphaFoldDB" id="A0A1M7HED5"/>
<accession>A0A1M7HED5</accession>
<keyword evidence="1" id="KW-0812">Transmembrane</keyword>
<keyword evidence="1" id="KW-0472">Membrane</keyword>
<keyword evidence="1" id="KW-1133">Transmembrane helix</keyword>
<dbReference type="OrthoDB" id="1771181at2"/>
<dbReference type="Pfam" id="PF04977">
    <property type="entry name" value="DivIC"/>
    <property type="match status" value="1"/>
</dbReference>